<feature type="transmembrane region" description="Helical" evidence="1">
    <location>
        <begin position="184"/>
        <end position="213"/>
    </location>
</feature>
<feature type="non-terminal residue" evidence="3">
    <location>
        <position position="1"/>
    </location>
</feature>
<feature type="domain" description="DUF5671" evidence="2">
    <location>
        <begin position="190"/>
        <end position="318"/>
    </location>
</feature>
<organism evidence="3">
    <name type="scientific">marine metagenome</name>
    <dbReference type="NCBI Taxonomy" id="408172"/>
    <lineage>
        <taxon>unclassified sequences</taxon>
        <taxon>metagenomes</taxon>
        <taxon>ecological metagenomes</taxon>
    </lineage>
</organism>
<feature type="transmembrane region" description="Helical" evidence="1">
    <location>
        <begin position="423"/>
        <end position="448"/>
    </location>
</feature>
<feature type="transmembrane region" description="Helical" evidence="1">
    <location>
        <begin position="155"/>
        <end position="172"/>
    </location>
</feature>
<reference evidence="3" key="1">
    <citation type="submission" date="2018-05" db="EMBL/GenBank/DDBJ databases">
        <authorList>
            <person name="Lanie J.A."/>
            <person name="Ng W.-L."/>
            <person name="Kazmierczak K.M."/>
            <person name="Andrzejewski T.M."/>
            <person name="Davidsen T.M."/>
            <person name="Wayne K.J."/>
            <person name="Tettelin H."/>
            <person name="Glass J.I."/>
            <person name="Rusch D."/>
            <person name="Podicherti R."/>
            <person name="Tsui H.-C.T."/>
            <person name="Winkler M.E."/>
        </authorList>
    </citation>
    <scope>NUCLEOTIDE SEQUENCE</scope>
</reference>
<keyword evidence="1" id="KW-0812">Transmembrane</keyword>
<evidence type="ECO:0000313" key="3">
    <source>
        <dbReference type="EMBL" id="SVA28476.1"/>
    </source>
</evidence>
<feature type="transmembrane region" description="Helical" evidence="1">
    <location>
        <begin position="460"/>
        <end position="480"/>
    </location>
</feature>
<feature type="transmembrane region" description="Helical" evidence="1">
    <location>
        <begin position="306"/>
        <end position="324"/>
    </location>
</feature>
<sequence>VAFFGILTSLFPLFVIAGIVMLVRRSRSGSSGSDDASVSLRRLLEYCFLAVALGLAASGLDSLFSAAVEAMVEGTDDVDTPSWAITSLLVGGIALWFLVRNVRRRFEESPDEQGALGWVLYQGILELVTLIGFAISVNDLLDGIIGAGDVEPQNLVHLAVWGAVWVVHIRLGDRIVGGEPVRSTLVPFAVSINALGALVASVGGLIALCFMAVYEGITGYSSWGGTVDGIRDVASVLIVSAALWWWYWLRQAVHDRGSMLHHAYTLFVGVLGGLGALVGVSVMFLAALINWGFAIGEDPAVEYFDFLPVAVAVAVVATLVWRYHRELVPPVEGRPRNDVDRAADHLAAFVGICALLAGVFVVLFVAFHHLTPVPPGAERETTMVIIVGLPLLVVGVLVWRRFWQAIQVRAGDAEEVGSAVRRAYLYVIFGMSGLVALVTVLFLVFQVIDGILNTSFDREGIWDLHAPLAIALTAGVATGYHRRILRSDQKVLAGAMPVPMPRPAPSPELPGPGRVIIVAADPAPLAAAVEMATGAEVEVIRRSDPPPVTFDLDMARMEIAESDAATLMVVVGPDGNMLLIPVDRS</sequence>
<accession>A0A381UJV9</accession>
<dbReference type="EMBL" id="UINC01006592">
    <property type="protein sequence ID" value="SVA28476.1"/>
    <property type="molecule type" value="Genomic_DNA"/>
</dbReference>
<protein>
    <recommendedName>
        <fullName evidence="2">DUF5671 domain-containing protein</fullName>
    </recommendedName>
</protein>
<gene>
    <name evidence="3" type="ORF">METZ01_LOCUS81330</name>
</gene>
<name>A0A381UJV9_9ZZZZ</name>
<feature type="transmembrane region" description="Helical" evidence="1">
    <location>
        <begin position="115"/>
        <end position="135"/>
    </location>
</feature>
<feature type="transmembrane region" description="Helical" evidence="1">
    <location>
        <begin position="345"/>
        <end position="370"/>
    </location>
</feature>
<feature type="transmembrane region" description="Helical" evidence="1">
    <location>
        <begin position="6"/>
        <end position="23"/>
    </location>
</feature>
<feature type="transmembrane region" description="Helical" evidence="1">
    <location>
        <begin position="382"/>
        <end position="402"/>
    </location>
</feature>
<feature type="domain" description="DUF5671" evidence="2">
    <location>
        <begin position="42"/>
        <end position="163"/>
    </location>
</feature>
<feature type="transmembrane region" description="Helical" evidence="1">
    <location>
        <begin position="43"/>
        <end position="60"/>
    </location>
</feature>
<dbReference type="Pfam" id="PF18920">
    <property type="entry name" value="DUF5671"/>
    <property type="match status" value="3"/>
</dbReference>
<proteinExistence type="predicted"/>
<evidence type="ECO:0000259" key="2">
    <source>
        <dbReference type="Pfam" id="PF18920"/>
    </source>
</evidence>
<feature type="transmembrane region" description="Helical" evidence="1">
    <location>
        <begin position="261"/>
        <end position="294"/>
    </location>
</feature>
<evidence type="ECO:0000256" key="1">
    <source>
        <dbReference type="SAM" id="Phobius"/>
    </source>
</evidence>
<dbReference type="InterPro" id="IPR043728">
    <property type="entry name" value="DUF5671"/>
</dbReference>
<dbReference type="AlphaFoldDB" id="A0A381UJV9"/>
<feature type="domain" description="DUF5671" evidence="2">
    <location>
        <begin position="342"/>
        <end position="476"/>
    </location>
</feature>
<keyword evidence="1" id="KW-0472">Membrane</keyword>
<feature type="transmembrane region" description="Helical" evidence="1">
    <location>
        <begin position="80"/>
        <end position="99"/>
    </location>
</feature>
<keyword evidence="1" id="KW-1133">Transmembrane helix</keyword>
<feature type="transmembrane region" description="Helical" evidence="1">
    <location>
        <begin position="233"/>
        <end position="249"/>
    </location>
</feature>